<keyword evidence="2" id="KW-1185">Reference proteome</keyword>
<name>W0EW73_9BACT</name>
<dbReference type="AlphaFoldDB" id="W0EW73"/>
<organism evidence="1 2">
    <name type="scientific">Barnesiella viscericola DSM 18177</name>
    <dbReference type="NCBI Taxonomy" id="880074"/>
    <lineage>
        <taxon>Bacteria</taxon>
        <taxon>Pseudomonadati</taxon>
        <taxon>Bacteroidota</taxon>
        <taxon>Bacteroidia</taxon>
        <taxon>Bacteroidales</taxon>
        <taxon>Barnesiellaceae</taxon>
        <taxon>Barnesiella</taxon>
    </lineage>
</organism>
<reference evidence="1 2" key="1">
    <citation type="submission" date="2013-12" db="EMBL/GenBank/DDBJ databases">
        <authorList>
            <consortium name="DOE Joint Genome Institute"/>
            <person name="Eisen J."/>
            <person name="Huntemann M."/>
            <person name="Han J."/>
            <person name="Chen A."/>
            <person name="Kyrpides N."/>
            <person name="Mavromatis K."/>
            <person name="Markowitz V."/>
            <person name="Palaniappan K."/>
            <person name="Ivanova N."/>
            <person name="Schaumberg A."/>
            <person name="Pati A."/>
            <person name="Liolios K."/>
            <person name="Nordberg H.P."/>
            <person name="Cantor M.N."/>
            <person name="Hua S.X."/>
            <person name="Woyke T."/>
        </authorList>
    </citation>
    <scope>NUCLEOTIDE SEQUENCE [LARGE SCALE GENOMIC DNA]</scope>
    <source>
        <strain evidence="2">DSM 18177</strain>
    </source>
</reference>
<proteinExistence type="predicted"/>
<dbReference type="Proteomes" id="UP000018901">
    <property type="component" value="Chromosome"/>
</dbReference>
<protein>
    <submittedName>
        <fullName evidence="1">Uncharacterized protein</fullName>
    </submittedName>
</protein>
<sequence>MRLFFAHYGWKKLREKAVGKGATIIFQPVEIG</sequence>
<dbReference type="EMBL" id="CP007034">
    <property type="protein sequence ID" value="AHF13793.1"/>
    <property type="molecule type" value="Genomic_DNA"/>
</dbReference>
<accession>W0EW73</accession>
<dbReference type="KEGG" id="bvs:BARVI_06655"/>
<dbReference type="HOGENOM" id="CLU_3388221_0_0_10"/>
<evidence type="ECO:0000313" key="1">
    <source>
        <dbReference type="EMBL" id="AHF13793.1"/>
    </source>
</evidence>
<evidence type="ECO:0000313" key="2">
    <source>
        <dbReference type="Proteomes" id="UP000018901"/>
    </source>
</evidence>
<gene>
    <name evidence="1" type="ORF">BARVI_06655</name>
</gene>